<dbReference type="Pfam" id="PF00480">
    <property type="entry name" value="ROK"/>
    <property type="match status" value="1"/>
</dbReference>
<dbReference type="EMBL" id="RBKS01000001">
    <property type="protein sequence ID" value="RKR74998.1"/>
    <property type="molecule type" value="Genomic_DNA"/>
</dbReference>
<dbReference type="Gene3D" id="3.30.420.40">
    <property type="match status" value="2"/>
</dbReference>
<comment type="caution">
    <text evidence="2">The sequence shown here is derived from an EMBL/GenBank/DDBJ whole genome shotgun (WGS) entry which is preliminary data.</text>
</comment>
<dbReference type="RefSeq" id="WP_245981589.1">
    <property type="nucleotide sequence ID" value="NZ_RBKS01000001.1"/>
</dbReference>
<dbReference type="GO" id="GO:0016301">
    <property type="term" value="F:kinase activity"/>
    <property type="evidence" value="ECO:0007669"/>
    <property type="project" value="UniProtKB-KW"/>
</dbReference>
<reference evidence="2 3" key="1">
    <citation type="submission" date="2018-10" db="EMBL/GenBank/DDBJ databases">
        <title>Sequencing the genomes of 1000 actinobacteria strains.</title>
        <authorList>
            <person name="Klenk H.-P."/>
        </authorList>
    </citation>
    <scope>NUCLEOTIDE SEQUENCE [LARGE SCALE GENOMIC DNA]</scope>
    <source>
        <strain evidence="2 3">DSM 17894</strain>
    </source>
</reference>
<proteinExistence type="inferred from homology"/>
<keyword evidence="3" id="KW-1185">Reference proteome</keyword>
<dbReference type="AlphaFoldDB" id="A0A495IHV2"/>
<evidence type="ECO:0000313" key="3">
    <source>
        <dbReference type="Proteomes" id="UP000280008"/>
    </source>
</evidence>
<dbReference type="Gene3D" id="1.10.10.10">
    <property type="entry name" value="Winged helix-like DNA-binding domain superfamily/Winged helix DNA-binding domain"/>
    <property type="match status" value="1"/>
</dbReference>
<dbReference type="PANTHER" id="PTHR18964:SF149">
    <property type="entry name" value="BIFUNCTIONAL UDP-N-ACETYLGLUCOSAMINE 2-EPIMERASE_N-ACETYLMANNOSAMINE KINASE"/>
    <property type="match status" value="1"/>
</dbReference>
<organism evidence="2 3">
    <name type="scientific">Frondihabitans australicus</name>
    <dbReference type="NCBI Taxonomy" id="386892"/>
    <lineage>
        <taxon>Bacteria</taxon>
        <taxon>Bacillati</taxon>
        <taxon>Actinomycetota</taxon>
        <taxon>Actinomycetes</taxon>
        <taxon>Micrococcales</taxon>
        <taxon>Microbacteriaceae</taxon>
        <taxon>Frondihabitans</taxon>
    </lineage>
</organism>
<dbReference type="InterPro" id="IPR000600">
    <property type="entry name" value="ROK"/>
</dbReference>
<dbReference type="InterPro" id="IPR043129">
    <property type="entry name" value="ATPase_NBD"/>
</dbReference>
<dbReference type="Proteomes" id="UP000280008">
    <property type="component" value="Unassembled WGS sequence"/>
</dbReference>
<dbReference type="InterPro" id="IPR036388">
    <property type="entry name" value="WH-like_DNA-bd_sf"/>
</dbReference>
<sequence>MPEHRTVTPAGGLRRANAETVLRYALGVDVFSASDAIDATGLTRSTVIGLCDELASLGWLTEAGQDRGTPLGKGRPARLFALDARRGVVAGIDAGQHNVTVAVADLRGRTLARTHRTFDGDGLDPEHRVAMTDAALADALAEAGTGSDAVLTTVVGIPAPTDETGHSPAGHAGYWSRMNPELGTALSGHGRVVVENDANLAAVAESTIGRGRGTASFAALLAGERFGAGLMVDGSLLHGRHGGAGEMRMLEFVEGVGDASGLAALARAWGEEAREAGLPRGSALARRPERAVTAEEVFEAAAGGDPAALDICSRLGDRLARVCLVLSSLLDVERVVVVGAIASAAGPVIDRAREALGSYYPPVPEIVPSELGADAVVVGGIRRGLELVRANPLDFRLATAT</sequence>
<dbReference type="SUPFAM" id="SSF53067">
    <property type="entry name" value="Actin-like ATPase domain"/>
    <property type="match status" value="1"/>
</dbReference>
<name>A0A495IHV2_9MICO</name>
<accession>A0A495IHV2</accession>
<protein>
    <submittedName>
        <fullName evidence="2">Putative NBD/HSP70 family sugar kinase</fullName>
    </submittedName>
</protein>
<comment type="similarity">
    <text evidence="1">Belongs to the ROK (NagC/XylR) family.</text>
</comment>
<evidence type="ECO:0000256" key="1">
    <source>
        <dbReference type="ARBA" id="ARBA00006479"/>
    </source>
</evidence>
<keyword evidence="2" id="KW-0418">Kinase</keyword>
<gene>
    <name evidence="2" type="ORF">C8E83_2132</name>
</gene>
<keyword evidence="2" id="KW-0808">Transferase</keyword>
<dbReference type="PANTHER" id="PTHR18964">
    <property type="entry name" value="ROK (REPRESSOR, ORF, KINASE) FAMILY"/>
    <property type="match status" value="1"/>
</dbReference>
<evidence type="ECO:0000313" key="2">
    <source>
        <dbReference type="EMBL" id="RKR74998.1"/>
    </source>
</evidence>